<feature type="compositionally biased region" description="Basic and acidic residues" evidence="1">
    <location>
        <begin position="23"/>
        <end position="43"/>
    </location>
</feature>
<organism evidence="2 3">
    <name type="scientific">Portunus trituberculatus</name>
    <name type="common">Swimming crab</name>
    <name type="synonym">Neptunus trituberculatus</name>
    <dbReference type="NCBI Taxonomy" id="210409"/>
    <lineage>
        <taxon>Eukaryota</taxon>
        <taxon>Metazoa</taxon>
        <taxon>Ecdysozoa</taxon>
        <taxon>Arthropoda</taxon>
        <taxon>Crustacea</taxon>
        <taxon>Multicrustacea</taxon>
        <taxon>Malacostraca</taxon>
        <taxon>Eumalacostraca</taxon>
        <taxon>Eucarida</taxon>
        <taxon>Decapoda</taxon>
        <taxon>Pleocyemata</taxon>
        <taxon>Brachyura</taxon>
        <taxon>Eubrachyura</taxon>
        <taxon>Portunoidea</taxon>
        <taxon>Portunidae</taxon>
        <taxon>Portuninae</taxon>
        <taxon>Portunus</taxon>
    </lineage>
</organism>
<feature type="compositionally biased region" description="Low complexity" evidence="1">
    <location>
        <begin position="75"/>
        <end position="93"/>
    </location>
</feature>
<dbReference type="Proteomes" id="UP000324222">
    <property type="component" value="Unassembled WGS sequence"/>
</dbReference>
<evidence type="ECO:0000313" key="2">
    <source>
        <dbReference type="EMBL" id="MPD04630.1"/>
    </source>
</evidence>
<feature type="region of interest" description="Disordered" evidence="1">
    <location>
        <begin position="1"/>
        <end position="96"/>
    </location>
</feature>
<proteinExistence type="predicted"/>
<accession>A0A5B7KBS1</accession>
<dbReference type="EMBL" id="VSRR010142025">
    <property type="protein sequence ID" value="MPD04630.1"/>
    <property type="molecule type" value="Genomic_DNA"/>
</dbReference>
<dbReference type="AlphaFoldDB" id="A0A5B7KBS1"/>
<sequence>MRHSRSEIIPATPTSPDAGQKVAGEEVRELKGERGTLLHHDNNFPRQLSQPLTPTLPPAATRKSLHRRGNRGGLPAPATTTTTTTTTTTATRRPAIKELHETVETIPRRHKPVICSMRQARLH</sequence>
<evidence type="ECO:0000256" key="1">
    <source>
        <dbReference type="SAM" id="MobiDB-lite"/>
    </source>
</evidence>
<comment type="caution">
    <text evidence="2">The sequence shown here is derived from an EMBL/GenBank/DDBJ whole genome shotgun (WGS) entry which is preliminary data.</text>
</comment>
<name>A0A5B7KBS1_PORTR</name>
<gene>
    <name evidence="2" type="ORF">E2C01_100328</name>
</gene>
<reference evidence="2 3" key="1">
    <citation type="submission" date="2019-05" db="EMBL/GenBank/DDBJ databases">
        <title>Another draft genome of Portunus trituberculatus and its Hox gene families provides insights of decapod evolution.</title>
        <authorList>
            <person name="Jeong J.-H."/>
            <person name="Song I."/>
            <person name="Kim S."/>
            <person name="Choi T."/>
            <person name="Kim D."/>
            <person name="Ryu S."/>
            <person name="Kim W."/>
        </authorList>
    </citation>
    <scope>NUCLEOTIDE SEQUENCE [LARGE SCALE GENOMIC DNA]</scope>
    <source>
        <tissue evidence="2">Muscle</tissue>
    </source>
</reference>
<protein>
    <submittedName>
        <fullName evidence="2">Uncharacterized protein</fullName>
    </submittedName>
</protein>
<evidence type="ECO:0000313" key="3">
    <source>
        <dbReference type="Proteomes" id="UP000324222"/>
    </source>
</evidence>
<keyword evidence="3" id="KW-1185">Reference proteome</keyword>